<dbReference type="PANTHER" id="PTHR10704:SF44">
    <property type="entry name" value="LD35051P-RELATED"/>
    <property type="match status" value="1"/>
</dbReference>
<protein>
    <submittedName>
        <fullName evidence="1">Sulfotransferase domain protein</fullName>
    </submittedName>
</protein>
<dbReference type="RefSeq" id="WP_085806686.1">
    <property type="nucleotide sequence ID" value="NZ_FWFX01000010.1"/>
</dbReference>
<accession>A0A1X6ZRQ3</accession>
<reference evidence="1 2" key="1">
    <citation type="submission" date="2017-03" db="EMBL/GenBank/DDBJ databases">
        <authorList>
            <person name="Afonso C.L."/>
            <person name="Miller P.J."/>
            <person name="Scott M.A."/>
            <person name="Spackman E."/>
            <person name="Goraichik I."/>
            <person name="Dimitrov K.M."/>
            <person name="Suarez D.L."/>
            <person name="Swayne D.E."/>
        </authorList>
    </citation>
    <scope>NUCLEOTIDE SEQUENCE [LARGE SCALE GENOMIC DNA]</scope>
    <source>
        <strain evidence="1 2">CECT 7450</strain>
    </source>
</reference>
<gene>
    <name evidence="1" type="ORF">ROA7450_03063</name>
</gene>
<keyword evidence="2" id="KW-1185">Reference proteome</keyword>
<name>A0A1X6ZRQ3_9RHOB</name>
<proteinExistence type="predicted"/>
<dbReference type="InterPro" id="IPR027417">
    <property type="entry name" value="P-loop_NTPase"/>
</dbReference>
<dbReference type="EMBL" id="FWFX01000010">
    <property type="protein sequence ID" value="SLN59230.1"/>
    <property type="molecule type" value="Genomic_DNA"/>
</dbReference>
<dbReference type="GO" id="GO:0006044">
    <property type="term" value="P:N-acetylglucosamine metabolic process"/>
    <property type="evidence" value="ECO:0007669"/>
    <property type="project" value="TreeGrafter"/>
</dbReference>
<dbReference type="PANTHER" id="PTHR10704">
    <property type="entry name" value="CARBOHYDRATE SULFOTRANSFERASE"/>
    <property type="match status" value="1"/>
</dbReference>
<dbReference type="InterPro" id="IPR051135">
    <property type="entry name" value="Gal/GlcNAc/GalNAc_ST"/>
</dbReference>
<dbReference type="AlphaFoldDB" id="A0A1X6ZRQ3"/>
<evidence type="ECO:0000313" key="1">
    <source>
        <dbReference type="EMBL" id="SLN59230.1"/>
    </source>
</evidence>
<dbReference type="GO" id="GO:0006790">
    <property type="term" value="P:sulfur compound metabolic process"/>
    <property type="evidence" value="ECO:0007669"/>
    <property type="project" value="TreeGrafter"/>
</dbReference>
<dbReference type="Proteomes" id="UP000193061">
    <property type="component" value="Unassembled WGS sequence"/>
</dbReference>
<dbReference type="GO" id="GO:0001517">
    <property type="term" value="F:N-acetylglucosamine 6-O-sulfotransferase activity"/>
    <property type="evidence" value="ECO:0007669"/>
    <property type="project" value="TreeGrafter"/>
</dbReference>
<dbReference type="Gene3D" id="3.40.50.300">
    <property type="entry name" value="P-loop containing nucleotide triphosphate hydrolases"/>
    <property type="match status" value="1"/>
</dbReference>
<sequence length="312" mass="35861">MPTVVLLLSDKRSGSTILQEELCKHSGIRHVDYSPHTYFETHHWLKASVVLNRPDALYSGSKQYGGYGSRENARTYLVDTLKGNMPDYEPPESDEDLVFEGWEALCQTFAQPVFFEKSPQILAEWCALSLIMEWVRRTDLDVKIIGLVRNPLAVQYSAHELFSTDSETRQFGWLNIQRNLLSIQSMLPSDMYKLVRYEDIIADPKQSLADLCDFIGVEYEDEIGSAVHTSSKEKWMANESYTLQLDRSVVQIAKAFGYQDAELVNPHKPTAATIAAMRPNFKTRTRNRITRFRDRVIRPVYLKLKATRATRK</sequence>
<keyword evidence="1" id="KW-0808">Transferase</keyword>
<dbReference type="SUPFAM" id="SSF52540">
    <property type="entry name" value="P-loop containing nucleoside triphosphate hydrolases"/>
    <property type="match status" value="1"/>
</dbReference>
<organism evidence="1 2">
    <name type="scientific">Roseovarius albus</name>
    <dbReference type="NCBI Taxonomy" id="1247867"/>
    <lineage>
        <taxon>Bacteria</taxon>
        <taxon>Pseudomonadati</taxon>
        <taxon>Pseudomonadota</taxon>
        <taxon>Alphaproteobacteria</taxon>
        <taxon>Rhodobacterales</taxon>
        <taxon>Roseobacteraceae</taxon>
        <taxon>Roseovarius</taxon>
    </lineage>
</organism>
<dbReference type="Pfam" id="PF13469">
    <property type="entry name" value="Sulfotransfer_3"/>
    <property type="match status" value="1"/>
</dbReference>
<evidence type="ECO:0000313" key="2">
    <source>
        <dbReference type="Proteomes" id="UP000193061"/>
    </source>
</evidence>
<dbReference type="OrthoDB" id="7807444at2"/>